<dbReference type="InterPro" id="IPR005119">
    <property type="entry name" value="LysR_subst-bd"/>
</dbReference>
<evidence type="ECO:0000256" key="1">
    <source>
        <dbReference type="ARBA" id="ARBA00009437"/>
    </source>
</evidence>
<name>A0ABY5GAL2_VIBPE</name>
<dbReference type="PROSITE" id="PS50931">
    <property type="entry name" value="HTH_LYSR"/>
    <property type="match status" value="1"/>
</dbReference>
<dbReference type="InterPro" id="IPR036388">
    <property type="entry name" value="WH-like_DNA-bd_sf"/>
</dbReference>
<keyword evidence="4" id="KW-0804">Transcription</keyword>
<dbReference type="InterPro" id="IPR058163">
    <property type="entry name" value="LysR-type_TF_proteobact-type"/>
</dbReference>
<dbReference type="SUPFAM" id="SSF53850">
    <property type="entry name" value="Periplasmic binding protein-like II"/>
    <property type="match status" value="1"/>
</dbReference>
<dbReference type="Gene3D" id="1.10.10.10">
    <property type="entry name" value="Winged helix-like DNA-binding domain superfamily/Winged helix DNA-binding domain"/>
    <property type="match status" value="1"/>
</dbReference>
<evidence type="ECO:0000256" key="4">
    <source>
        <dbReference type="ARBA" id="ARBA00023163"/>
    </source>
</evidence>
<organism evidence="6 7">
    <name type="scientific">Vibrio pelagius</name>
    <dbReference type="NCBI Taxonomy" id="28169"/>
    <lineage>
        <taxon>Bacteria</taxon>
        <taxon>Pseudomonadati</taxon>
        <taxon>Pseudomonadota</taxon>
        <taxon>Gammaproteobacteria</taxon>
        <taxon>Vibrionales</taxon>
        <taxon>Vibrionaceae</taxon>
        <taxon>Vibrio</taxon>
    </lineage>
</organism>
<keyword evidence="6" id="KW-0614">Plasmid</keyword>
<dbReference type="PANTHER" id="PTHR30537:SF5">
    <property type="entry name" value="HTH-TYPE TRANSCRIPTIONAL ACTIVATOR TTDR-RELATED"/>
    <property type="match status" value="1"/>
</dbReference>
<dbReference type="InterPro" id="IPR036390">
    <property type="entry name" value="WH_DNA-bd_sf"/>
</dbReference>
<dbReference type="RefSeq" id="WP_255232947.1">
    <property type="nucleotide sequence ID" value="NZ_CP090616.1"/>
</dbReference>
<dbReference type="Proteomes" id="UP001059120">
    <property type="component" value="Plasmid p_1"/>
</dbReference>
<evidence type="ECO:0000256" key="3">
    <source>
        <dbReference type="ARBA" id="ARBA00023125"/>
    </source>
</evidence>
<dbReference type="InterPro" id="IPR000847">
    <property type="entry name" value="LysR_HTH_N"/>
</dbReference>
<evidence type="ECO:0000313" key="6">
    <source>
        <dbReference type="EMBL" id="UTT87246.1"/>
    </source>
</evidence>
<keyword evidence="7" id="KW-1185">Reference proteome</keyword>
<accession>A0ABY5GAL2</accession>
<keyword evidence="2" id="KW-0805">Transcription regulation</keyword>
<dbReference type="CDD" id="cd08422">
    <property type="entry name" value="PBP2_CrgA_like"/>
    <property type="match status" value="1"/>
</dbReference>
<dbReference type="Pfam" id="PF00126">
    <property type="entry name" value="HTH_1"/>
    <property type="match status" value="1"/>
</dbReference>
<evidence type="ECO:0000259" key="5">
    <source>
        <dbReference type="PROSITE" id="PS50931"/>
    </source>
</evidence>
<dbReference type="Pfam" id="PF03466">
    <property type="entry name" value="LysR_substrate"/>
    <property type="match status" value="1"/>
</dbReference>
<evidence type="ECO:0000313" key="7">
    <source>
        <dbReference type="Proteomes" id="UP001059120"/>
    </source>
</evidence>
<dbReference type="SUPFAM" id="SSF46785">
    <property type="entry name" value="Winged helix' DNA-binding domain"/>
    <property type="match status" value="1"/>
</dbReference>
<gene>
    <name evidence="6" type="ORF">LZI70_19690</name>
</gene>
<protein>
    <submittedName>
        <fullName evidence="6">LysR family transcriptional regulator</fullName>
    </submittedName>
</protein>
<sequence length="299" mass="33441">MDTIDGMRTVVAVIETGSFTAASERLGISKSLTSKYVNRVEEQLGVKLFHRTTRKLSINQDGQEYYLQAQQVLAKFDQLYHQLHSNNKEASGSIRVTASQGFAEELLSPILPEFYARYPDIQIDIIVTNQKLDLVEQGIDIAFRASELEDSNLKYRKVMSLQSSVYAAPELAKQCDDGMELKLLPCLVDSNLHSTARWPIANTVKQSSAYHNLSVNAVFKSNSPRLIRQLTLSSVGASYQPDIIAAPYVEKGLLKKLDVGFKPLSYPLNALYRGGAYQPERVRVFLDFVMDKLGAIDNN</sequence>
<keyword evidence="3" id="KW-0238">DNA-binding</keyword>
<geneLocation type="plasmid" evidence="6 7">
    <name>p_1</name>
</geneLocation>
<dbReference type="PANTHER" id="PTHR30537">
    <property type="entry name" value="HTH-TYPE TRANSCRIPTIONAL REGULATOR"/>
    <property type="match status" value="1"/>
</dbReference>
<comment type="similarity">
    <text evidence="1">Belongs to the LysR transcriptional regulatory family.</text>
</comment>
<dbReference type="Gene3D" id="3.40.190.290">
    <property type="match status" value="1"/>
</dbReference>
<proteinExistence type="inferred from homology"/>
<dbReference type="EMBL" id="CP090616">
    <property type="protein sequence ID" value="UTT87246.1"/>
    <property type="molecule type" value="Genomic_DNA"/>
</dbReference>
<evidence type="ECO:0000256" key="2">
    <source>
        <dbReference type="ARBA" id="ARBA00023015"/>
    </source>
</evidence>
<feature type="domain" description="HTH lysR-type" evidence="5">
    <location>
        <begin position="1"/>
        <end position="59"/>
    </location>
</feature>
<reference evidence="6" key="1">
    <citation type="submission" date="2022-01" db="EMBL/GenBank/DDBJ databases">
        <title>Alginate degradation mechanism of Vibrio pelagius WXL662.</title>
        <authorList>
            <person name="He X."/>
        </authorList>
    </citation>
    <scope>NUCLEOTIDE SEQUENCE</scope>
    <source>
        <strain evidence="6">WXL662</strain>
        <plasmid evidence="6">p_1</plasmid>
    </source>
</reference>